<protein>
    <submittedName>
        <fullName evidence="9">DMT family transporter</fullName>
    </submittedName>
</protein>
<feature type="transmembrane region" description="Helical" evidence="7">
    <location>
        <begin position="268"/>
        <end position="286"/>
    </location>
</feature>
<name>A0ABT8K920_9MICO</name>
<dbReference type="RefSeq" id="WP_301210386.1">
    <property type="nucleotide sequence ID" value="NZ_JAROCF010000001.1"/>
</dbReference>
<dbReference type="Proteomes" id="UP001174208">
    <property type="component" value="Unassembled WGS sequence"/>
</dbReference>
<dbReference type="InterPro" id="IPR023393">
    <property type="entry name" value="START-like_dom_sf"/>
</dbReference>
<gene>
    <name evidence="9" type="ORF">P5G50_05775</name>
</gene>
<feature type="transmembrane region" description="Helical" evidence="7">
    <location>
        <begin position="100"/>
        <end position="119"/>
    </location>
</feature>
<keyword evidence="10" id="KW-1185">Reference proteome</keyword>
<evidence type="ECO:0000259" key="8">
    <source>
        <dbReference type="Pfam" id="PF00892"/>
    </source>
</evidence>
<feature type="transmembrane region" description="Helical" evidence="7">
    <location>
        <begin position="156"/>
        <end position="179"/>
    </location>
</feature>
<evidence type="ECO:0000256" key="3">
    <source>
        <dbReference type="ARBA" id="ARBA00022475"/>
    </source>
</evidence>
<evidence type="ECO:0000256" key="6">
    <source>
        <dbReference type="ARBA" id="ARBA00023136"/>
    </source>
</evidence>
<evidence type="ECO:0000256" key="5">
    <source>
        <dbReference type="ARBA" id="ARBA00022989"/>
    </source>
</evidence>
<keyword evidence="3" id="KW-1003">Cell membrane</keyword>
<evidence type="ECO:0000256" key="2">
    <source>
        <dbReference type="ARBA" id="ARBA00007362"/>
    </source>
</evidence>
<dbReference type="InterPro" id="IPR037185">
    <property type="entry name" value="EmrE-like"/>
</dbReference>
<feature type="transmembrane region" description="Helical" evidence="7">
    <location>
        <begin position="126"/>
        <end position="144"/>
    </location>
</feature>
<comment type="similarity">
    <text evidence="2">Belongs to the EamA transporter family.</text>
</comment>
<feature type="transmembrane region" description="Helical" evidence="7">
    <location>
        <begin position="71"/>
        <end position="88"/>
    </location>
</feature>
<feature type="domain" description="EamA" evidence="8">
    <location>
        <begin position="154"/>
        <end position="283"/>
    </location>
</feature>
<dbReference type="EMBL" id="JAROCF010000001">
    <property type="protein sequence ID" value="MDN4613959.1"/>
    <property type="molecule type" value="Genomic_DNA"/>
</dbReference>
<feature type="transmembrane region" description="Helical" evidence="7">
    <location>
        <begin position="15"/>
        <end position="35"/>
    </location>
</feature>
<feature type="transmembrane region" description="Helical" evidence="7">
    <location>
        <begin position="41"/>
        <end position="59"/>
    </location>
</feature>
<comment type="subcellular location">
    <subcellularLocation>
        <location evidence="1">Cell membrane</location>
        <topology evidence="1">Multi-pass membrane protein</topology>
    </subcellularLocation>
</comment>
<evidence type="ECO:0000256" key="7">
    <source>
        <dbReference type="SAM" id="Phobius"/>
    </source>
</evidence>
<feature type="domain" description="EamA" evidence="8">
    <location>
        <begin position="15"/>
        <end position="141"/>
    </location>
</feature>
<accession>A0ABT8K920</accession>
<evidence type="ECO:0000256" key="1">
    <source>
        <dbReference type="ARBA" id="ARBA00004651"/>
    </source>
</evidence>
<keyword evidence="6 7" id="KW-0472">Membrane</keyword>
<dbReference type="PANTHER" id="PTHR42920">
    <property type="entry name" value="OS03G0707200 PROTEIN-RELATED"/>
    <property type="match status" value="1"/>
</dbReference>
<sequence>MLHRLRAIRFSRQELALIAITALWGATFLIVHLAMQHSGPWFFVGLRFLVAGLLSAALFHRALRGMRWRDLGAGATIGVTITLGYGLQTHGLQTVSSSTSAFITAIYVPLVPLLQWIVLRRAPRALTLVGVALAFLGLLLLAGPDAVRIGLGEGEVVTLISTLPIAAEIILISAFARIADVRRVTVVQLLVAGVLGFAVMPLVGEAAPAFSWAWLLPAVGLGVASCVIQLTMNWAQRSVSPTRATIIYAGEPVWGGIIGRLAGDRLPLVAVFGAALIVAGVIVSELQPKKRRAEASAGRPLPDSADPAYGRGMPTYTATRPLDGDADLYFDYISNPENLPAYFPRMTQAHELPDGKVETTAQVDVDRDGEDETVTSEAEFDVDNAAREVRWSAPGPHEYHGALRLTDDAAELTIHTTHEHDGIQEALEESLESIARNLREQV</sequence>
<reference evidence="9" key="1">
    <citation type="submission" date="2023-06" db="EMBL/GenBank/DDBJ databases">
        <title>MT1 and MT2 Draft Genomes of Novel Species.</title>
        <authorList>
            <person name="Venkateswaran K."/>
        </authorList>
    </citation>
    <scope>NUCLEOTIDE SEQUENCE</scope>
    <source>
        <strain evidence="9">F6_8S_P_1B</strain>
    </source>
</reference>
<organism evidence="9 10">
    <name type="scientific">Leifsonia williamsii</name>
    <dbReference type="NCBI Taxonomy" id="3035919"/>
    <lineage>
        <taxon>Bacteria</taxon>
        <taxon>Bacillati</taxon>
        <taxon>Actinomycetota</taxon>
        <taxon>Actinomycetes</taxon>
        <taxon>Micrococcales</taxon>
        <taxon>Microbacteriaceae</taxon>
        <taxon>Leifsonia</taxon>
    </lineage>
</organism>
<dbReference type="SUPFAM" id="SSF55961">
    <property type="entry name" value="Bet v1-like"/>
    <property type="match status" value="1"/>
</dbReference>
<dbReference type="SUPFAM" id="SSF103481">
    <property type="entry name" value="Multidrug resistance efflux transporter EmrE"/>
    <property type="match status" value="2"/>
</dbReference>
<keyword evidence="5 7" id="KW-1133">Transmembrane helix</keyword>
<keyword evidence="4 7" id="KW-0812">Transmembrane</keyword>
<comment type="caution">
    <text evidence="9">The sequence shown here is derived from an EMBL/GenBank/DDBJ whole genome shotgun (WGS) entry which is preliminary data.</text>
</comment>
<evidence type="ECO:0000256" key="4">
    <source>
        <dbReference type="ARBA" id="ARBA00022692"/>
    </source>
</evidence>
<dbReference type="Pfam" id="PF00892">
    <property type="entry name" value="EamA"/>
    <property type="match status" value="2"/>
</dbReference>
<dbReference type="PANTHER" id="PTHR42920:SF5">
    <property type="entry name" value="EAMA DOMAIN-CONTAINING PROTEIN"/>
    <property type="match status" value="1"/>
</dbReference>
<evidence type="ECO:0000313" key="10">
    <source>
        <dbReference type="Proteomes" id="UP001174208"/>
    </source>
</evidence>
<evidence type="ECO:0000313" key="9">
    <source>
        <dbReference type="EMBL" id="MDN4613959.1"/>
    </source>
</evidence>
<dbReference type="InterPro" id="IPR000620">
    <property type="entry name" value="EamA_dom"/>
</dbReference>
<dbReference type="InterPro" id="IPR051258">
    <property type="entry name" value="Diverse_Substrate_Transporter"/>
</dbReference>
<feature type="transmembrane region" description="Helical" evidence="7">
    <location>
        <begin position="186"/>
        <end position="203"/>
    </location>
</feature>
<dbReference type="Gene3D" id="3.30.530.20">
    <property type="match status" value="1"/>
</dbReference>
<proteinExistence type="inferred from homology"/>
<feature type="transmembrane region" description="Helical" evidence="7">
    <location>
        <begin position="209"/>
        <end position="232"/>
    </location>
</feature>